<dbReference type="SUPFAM" id="SSF54518">
    <property type="entry name" value="Tubby C-terminal domain-like"/>
    <property type="match status" value="1"/>
</dbReference>
<dbReference type="RefSeq" id="WP_301665226.1">
    <property type="nucleotide sequence ID" value="NZ_VCYH01000013.1"/>
</dbReference>
<dbReference type="EMBL" id="VCYH01000013">
    <property type="protein sequence ID" value="MDN7026024.1"/>
    <property type="molecule type" value="Genomic_DNA"/>
</dbReference>
<comment type="similarity">
    <text evidence="1">Belongs to the LOR family.</text>
</comment>
<comment type="caution">
    <text evidence="2">The sequence shown here is derived from an EMBL/GenBank/DDBJ whole genome shotgun (WGS) entry which is preliminary data.</text>
</comment>
<name>A0ABT8MDQ0_9EURY</name>
<sequence>MMRRRAEGGLRGREEAGGTHRYKMREKLVSIGDDYWIENAAGERAFKVDGKALRVRNTLVIQNREGQDLYRIQERMLRIKDTMEIEKGEGGTAATIKKALIAPLRDRWTVSIPGGEDWDVQGNILDHEYRIDAGRQSRVAEVSKKWFRIRDTYGVEVEPGHDDALVLAVAAAIDQMAHD</sequence>
<organism evidence="2 3">
    <name type="scientific">Methanoculleus frigidifontis</name>
    <dbReference type="NCBI Taxonomy" id="2584085"/>
    <lineage>
        <taxon>Archaea</taxon>
        <taxon>Methanobacteriati</taxon>
        <taxon>Methanobacteriota</taxon>
        <taxon>Stenosarchaea group</taxon>
        <taxon>Methanomicrobia</taxon>
        <taxon>Methanomicrobiales</taxon>
        <taxon>Methanomicrobiaceae</taxon>
        <taxon>Methanoculleus</taxon>
    </lineage>
</organism>
<keyword evidence="3" id="KW-1185">Reference proteome</keyword>
<gene>
    <name evidence="2" type="ORF">FGU65_14215</name>
</gene>
<evidence type="ECO:0000313" key="3">
    <source>
        <dbReference type="Proteomes" id="UP001168338"/>
    </source>
</evidence>
<dbReference type="PANTHER" id="PTHR31087:SF161">
    <property type="entry name" value="TUBBY C 2 FAMILY PROTEIN"/>
    <property type="match status" value="1"/>
</dbReference>
<dbReference type="PANTHER" id="PTHR31087">
    <property type="match status" value="1"/>
</dbReference>
<dbReference type="InterPro" id="IPR007612">
    <property type="entry name" value="LOR"/>
</dbReference>
<evidence type="ECO:0008006" key="4">
    <source>
        <dbReference type="Google" id="ProtNLM"/>
    </source>
</evidence>
<dbReference type="Gene3D" id="2.40.160.200">
    <property type="entry name" value="LURP1-related"/>
    <property type="match status" value="1"/>
</dbReference>
<dbReference type="Pfam" id="PF04525">
    <property type="entry name" value="LOR"/>
    <property type="match status" value="1"/>
</dbReference>
<dbReference type="InterPro" id="IPR038595">
    <property type="entry name" value="LOR_sf"/>
</dbReference>
<evidence type="ECO:0000313" key="2">
    <source>
        <dbReference type="EMBL" id="MDN7026024.1"/>
    </source>
</evidence>
<dbReference type="Proteomes" id="UP001168338">
    <property type="component" value="Unassembled WGS sequence"/>
</dbReference>
<evidence type="ECO:0000256" key="1">
    <source>
        <dbReference type="ARBA" id="ARBA00005437"/>
    </source>
</evidence>
<accession>A0ABT8MDQ0</accession>
<protein>
    <recommendedName>
        <fullName evidence="4">LURP-one-related family protein</fullName>
    </recommendedName>
</protein>
<dbReference type="InterPro" id="IPR025659">
    <property type="entry name" value="Tubby-like_C"/>
</dbReference>
<reference evidence="2" key="1">
    <citation type="submission" date="2019-05" db="EMBL/GenBank/DDBJ databases">
        <title>Methanoculleus sp. FWC-SCC1, a methanogenic archaeon isolated from deep marine cold seep.</title>
        <authorList>
            <person name="Chen Y.-W."/>
            <person name="Chen S.-C."/>
            <person name="Teng N.-H."/>
            <person name="Lai M.-C."/>
        </authorList>
    </citation>
    <scope>NUCLEOTIDE SEQUENCE</scope>
    <source>
        <strain evidence="2">FWC-SCC1</strain>
    </source>
</reference>
<proteinExistence type="inferred from homology"/>